<dbReference type="SUPFAM" id="SSF118290">
    <property type="entry name" value="WRKY DNA-binding domain"/>
    <property type="match status" value="1"/>
</dbReference>
<feature type="compositionally biased region" description="Polar residues" evidence="8">
    <location>
        <begin position="305"/>
        <end position="316"/>
    </location>
</feature>
<dbReference type="FunFam" id="2.20.25.80:FF:000005">
    <property type="entry name" value="probable WRKY transcription factor 14"/>
    <property type="match status" value="1"/>
</dbReference>
<dbReference type="ExpressionAtlas" id="A0A0Q3KW10">
    <property type="expression patterns" value="baseline"/>
</dbReference>
<evidence type="ECO:0000256" key="5">
    <source>
        <dbReference type="ARBA" id="ARBA00023242"/>
    </source>
</evidence>
<keyword evidence="12" id="KW-1185">Reference proteome</keyword>
<evidence type="ECO:0000256" key="1">
    <source>
        <dbReference type="ARBA" id="ARBA00004123"/>
    </source>
</evidence>
<comment type="similarity">
    <text evidence="7">Belongs to the WRKY group II-e family.</text>
</comment>
<evidence type="ECO:0000313" key="12">
    <source>
        <dbReference type="Proteomes" id="UP000008810"/>
    </source>
</evidence>
<dbReference type="OrthoDB" id="1937086at2759"/>
<protein>
    <recommendedName>
        <fullName evidence="9">WRKY domain-containing protein</fullName>
    </recommendedName>
</protein>
<feature type="compositionally biased region" description="Polar residues" evidence="8">
    <location>
        <begin position="336"/>
        <end position="345"/>
    </location>
</feature>
<keyword evidence="4" id="KW-0804">Transcription</keyword>
<comment type="function">
    <text evidence="6">Transcription factor. Interacts specifically with the W box (5'-(T)TGAC[CT]-3'), a frequently occurring elicitor-responsive cis-acting element.</text>
</comment>
<sequence>MCDYFLQRMDGDQAGGGDLTDIVRAGGAMPGNSNSGGGGGAGDDLPSTAVGADEWHHHLQQPLLFPPPSPSPDAADVVFGNGDPFAGLGGDPFSSDYSSDFGLDVGAMAPKHVGFDAAGISGGQMLDMGCGGRKPLMPRGMGMQQQQMPGGMGMGAPRQLMPSPASLSPIAIRPYPAMTAGDMVKLGITAGQAAGCAIDAAVAGMQMSSSPRTAGIKRRKNQARKVVCIPAPTTAGSRPTGEVVPSDLWAWRKYGQKPIKGSPHPRGYYRCSSSKGCSARKQVERSRTDPNMLVITYTSEHNHPWPTQRNALAGSTRSHHGKNGGSGSSGAKSSQNEKQPQTNNNVKEERRDHAAAATTTTTSTITTTTSATASPMIVKLEETLLAGSSEALLERDHQRARDTAAGVLVDHSDLMDHVFSESYRPMIPESGHHEDFFADLAELESDPMSLIFSKEYMEARPSGTTGGDHGQEKAVTATKDLDPFDMLDWSTTASTAGSTFEQGKGG</sequence>
<dbReference type="GO" id="GO:0005634">
    <property type="term" value="C:nucleus"/>
    <property type="evidence" value="ECO:0000318"/>
    <property type="project" value="GO_Central"/>
</dbReference>
<reference evidence="10" key="2">
    <citation type="submission" date="2017-06" db="EMBL/GenBank/DDBJ databases">
        <title>WGS assembly of Brachypodium distachyon.</title>
        <authorList>
            <consortium name="The International Brachypodium Initiative"/>
            <person name="Lucas S."/>
            <person name="Harmon-Smith M."/>
            <person name="Lail K."/>
            <person name="Tice H."/>
            <person name="Grimwood J."/>
            <person name="Bruce D."/>
            <person name="Barry K."/>
            <person name="Shu S."/>
            <person name="Lindquist E."/>
            <person name="Wang M."/>
            <person name="Pitluck S."/>
            <person name="Vogel J.P."/>
            <person name="Garvin D.F."/>
            <person name="Mockler T.C."/>
            <person name="Schmutz J."/>
            <person name="Rokhsar D."/>
            <person name="Bevan M.W."/>
        </authorList>
    </citation>
    <scope>NUCLEOTIDE SEQUENCE</scope>
    <source>
        <strain evidence="10">Bd21</strain>
    </source>
</reference>
<dbReference type="FunCoup" id="A0A0Q3KW10">
    <property type="interactions" value="863"/>
</dbReference>
<dbReference type="Proteomes" id="UP000008810">
    <property type="component" value="Chromosome 5"/>
</dbReference>
<dbReference type="Gene3D" id="2.20.25.80">
    <property type="entry name" value="WRKY domain"/>
    <property type="match status" value="1"/>
</dbReference>
<keyword evidence="2" id="KW-0805">Transcription regulation</keyword>
<organism evidence="10">
    <name type="scientific">Brachypodium distachyon</name>
    <name type="common">Purple false brome</name>
    <name type="synonym">Trachynia distachya</name>
    <dbReference type="NCBI Taxonomy" id="15368"/>
    <lineage>
        <taxon>Eukaryota</taxon>
        <taxon>Viridiplantae</taxon>
        <taxon>Streptophyta</taxon>
        <taxon>Embryophyta</taxon>
        <taxon>Tracheophyta</taxon>
        <taxon>Spermatophyta</taxon>
        <taxon>Magnoliopsida</taxon>
        <taxon>Liliopsida</taxon>
        <taxon>Poales</taxon>
        <taxon>Poaceae</taxon>
        <taxon>BOP clade</taxon>
        <taxon>Pooideae</taxon>
        <taxon>Stipodae</taxon>
        <taxon>Brachypodieae</taxon>
        <taxon>Brachypodium</taxon>
    </lineage>
</organism>
<feature type="compositionally biased region" description="Low complexity" evidence="8">
    <location>
        <begin position="355"/>
        <end position="369"/>
    </location>
</feature>
<gene>
    <name evidence="11" type="primary">LOC100837355</name>
    <name evidence="10" type="ORF">BRADI_5g20290v3</name>
</gene>
<dbReference type="EnsemblPlants" id="KQJ84349">
    <property type="protein sequence ID" value="KQJ84349"/>
    <property type="gene ID" value="BRADI_5g20290v3"/>
</dbReference>
<evidence type="ECO:0000256" key="4">
    <source>
        <dbReference type="ARBA" id="ARBA00023163"/>
    </source>
</evidence>
<proteinExistence type="inferred from homology"/>
<evidence type="ECO:0000256" key="2">
    <source>
        <dbReference type="ARBA" id="ARBA00023015"/>
    </source>
</evidence>
<dbReference type="PANTHER" id="PTHR32096">
    <property type="entry name" value="WRKY TRANSCRIPTION FACTOR 30-RELATED-RELATED"/>
    <property type="match status" value="1"/>
</dbReference>
<dbReference type="InterPro" id="IPR044810">
    <property type="entry name" value="WRKY_plant"/>
</dbReference>
<evidence type="ECO:0000256" key="8">
    <source>
        <dbReference type="SAM" id="MobiDB-lite"/>
    </source>
</evidence>
<dbReference type="RefSeq" id="XP_024311256.1">
    <property type="nucleotide sequence ID" value="XM_024455488.1"/>
</dbReference>
<evidence type="ECO:0000313" key="11">
    <source>
        <dbReference type="EnsemblPlants" id="KQJ84349"/>
    </source>
</evidence>
<dbReference type="Pfam" id="PF03106">
    <property type="entry name" value="WRKY"/>
    <property type="match status" value="1"/>
</dbReference>
<evidence type="ECO:0000256" key="3">
    <source>
        <dbReference type="ARBA" id="ARBA00023125"/>
    </source>
</evidence>
<dbReference type="SMART" id="SM00774">
    <property type="entry name" value="WRKY"/>
    <property type="match status" value="1"/>
</dbReference>
<dbReference type="InterPro" id="IPR003657">
    <property type="entry name" value="WRKY_dom"/>
</dbReference>
<dbReference type="InterPro" id="IPR036576">
    <property type="entry name" value="WRKY_dom_sf"/>
</dbReference>
<reference evidence="10 11" key="1">
    <citation type="journal article" date="2010" name="Nature">
        <title>Genome sequencing and analysis of the model grass Brachypodium distachyon.</title>
        <authorList>
            <consortium name="International Brachypodium Initiative"/>
        </authorList>
    </citation>
    <scope>NUCLEOTIDE SEQUENCE [LARGE SCALE GENOMIC DNA]</scope>
    <source>
        <strain evidence="10 11">Bd21</strain>
    </source>
</reference>
<keyword evidence="5" id="KW-0539">Nucleus</keyword>
<feature type="domain" description="WRKY" evidence="9">
    <location>
        <begin position="240"/>
        <end position="306"/>
    </location>
</feature>
<dbReference type="AlphaFoldDB" id="A0A0Q3KW10"/>
<feature type="region of interest" description="Disordered" evidence="8">
    <location>
        <begin position="257"/>
        <end position="369"/>
    </location>
</feature>
<dbReference type="GO" id="GO:0003700">
    <property type="term" value="F:DNA-binding transcription factor activity"/>
    <property type="evidence" value="ECO:0000318"/>
    <property type="project" value="GO_Central"/>
</dbReference>
<dbReference type="EMBL" id="CM000884">
    <property type="protein sequence ID" value="KQJ84349.1"/>
    <property type="molecule type" value="Genomic_DNA"/>
</dbReference>
<feature type="region of interest" description="Disordered" evidence="8">
    <location>
        <begin position="25"/>
        <end position="49"/>
    </location>
</feature>
<evidence type="ECO:0000259" key="9">
    <source>
        <dbReference type="PROSITE" id="PS50811"/>
    </source>
</evidence>
<evidence type="ECO:0000256" key="7">
    <source>
        <dbReference type="ARBA" id="ARBA00060761"/>
    </source>
</evidence>
<dbReference type="STRING" id="15368.A0A0Q3KW10"/>
<dbReference type="GeneID" id="100837355"/>
<evidence type="ECO:0000313" key="10">
    <source>
        <dbReference type="EMBL" id="KQJ84349.1"/>
    </source>
</evidence>
<dbReference type="Gramene" id="KQJ84349">
    <property type="protein sequence ID" value="KQJ84349"/>
    <property type="gene ID" value="BRADI_5g20290v3"/>
</dbReference>
<dbReference type="PANTHER" id="PTHR32096:SF18">
    <property type="entry name" value="DISEASE RESISTANCE PROTEIN RRS1B-RELATED"/>
    <property type="match status" value="1"/>
</dbReference>
<reference evidence="11" key="3">
    <citation type="submission" date="2018-08" db="UniProtKB">
        <authorList>
            <consortium name="EnsemblPlants"/>
        </authorList>
    </citation>
    <scope>IDENTIFICATION</scope>
    <source>
        <strain evidence="11">cv. Bd21</strain>
    </source>
</reference>
<evidence type="ECO:0000256" key="6">
    <source>
        <dbReference type="ARBA" id="ARBA00059805"/>
    </source>
</evidence>
<accession>A0A0Q3KW10</accession>
<dbReference type="KEGG" id="bdi:100837355"/>
<dbReference type="GO" id="GO:0000976">
    <property type="term" value="F:transcription cis-regulatory region binding"/>
    <property type="evidence" value="ECO:0000318"/>
    <property type="project" value="GO_Central"/>
</dbReference>
<dbReference type="PROSITE" id="PS50811">
    <property type="entry name" value="WRKY"/>
    <property type="match status" value="1"/>
</dbReference>
<name>A0A0Q3KW10_BRADI</name>
<keyword evidence="3" id="KW-0238">DNA-binding</keyword>
<comment type="subcellular location">
    <subcellularLocation>
        <location evidence="1">Nucleus</location>
    </subcellularLocation>
</comment>